<accession>A0A3N4H769</accession>
<evidence type="ECO:0000313" key="2">
    <source>
        <dbReference type="EMBL" id="RPA70725.1"/>
    </source>
</evidence>
<name>A0A3N4H769_ASCIM</name>
<sequence length="236" mass="25901">MPGREDSRRDGPPASTSFALQRTPSPLHTSRMEDHGHRAVLPAPEATEVAPQCYFDGDDHSGTCEIFCRNERFARGLDDSEITLVHTVRVICSKMTDEVDGANQYGYSRGTRKSATEPPSTSRTVGEEIVSPDGNPAPVCLTPSGRVVFIGIVVGDPNINSKKAIKMEIGGDTMMKNGQTVAAQDHMKSLISSGHKLSVQLDWTRPEFDREEALWSFVARGYFMCTECPADPERLD</sequence>
<evidence type="ECO:0000256" key="1">
    <source>
        <dbReference type="SAM" id="MobiDB-lite"/>
    </source>
</evidence>
<feature type="region of interest" description="Disordered" evidence="1">
    <location>
        <begin position="102"/>
        <end position="133"/>
    </location>
</feature>
<gene>
    <name evidence="2" type="ORF">BJ508DRAFT_316277</name>
</gene>
<feature type="compositionally biased region" description="Polar residues" evidence="1">
    <location>
        <begin position="14"/>
        <end position="28"/>
    </location>
</feature>
<evidence type="ECO:0000313" key="3">
    <source>
        <dbReference type="Proteomes" id="UP000275078"/>
    </source>
</evidence>
<organism evidence="2 3">
    <name type="scientific">Ascobolus immersus RN42</name>
    <dbReference type="NCBI Taxonomy" id="1160509"/>
    <lineage>
        <taxon>Eukaryota</taxon>
        <taxon>Fungi</taxon>
        <taxon>Dikarya</taxon>
        <taxon>Ascomycota</taxon>
        <taxon>Pezizomycotina</taxon>
        <taxon>Pezizomycetes</taxon>
        <taxon>Pezizales</taxon>
        <taxon>Ascobolaceae</taxon>
        <taxon>Ascobolus</taxon>
    </lineage>
</organism>
<dbReference type="Proteomes" id="UP000275078">
    <property type="component" value="Unassembled WGS sequence"/>
</dbReference>
<feature type="region of interest" description="Disordered" evidence="1">
    <location>
        <begin position="1"/>
        <end position="34"/>
    </location>
</feature>
<reference evidence="2 3" key="1">
    <citation type="journal article" date="2018" name="Nat. Ecol. Evol.">
        <title>Pezizomycetes genomes reveal the molecular basis of ectomycorrhizal truffle lifestyle.</title>
        <authorList>
            <person name="Murat C."/>
            <person name="Payen T."/>
            <person name="Noel B."/>
            <person name="Kuo A."/>
            <person name="Morin E."/>
            <person name="Chen J."/>
            <person name="Kohler A."/>
            <person name="Krizsan K."/>
            <person name="Balestrini R."/>
            <person name="Da Silva C."/>
            <person name="Montanini B."/>
            <person name="Hainaut M."/>
            <person name="Levati E."/>
            <person name="Barry K.W."/>
            <person name="Belfiori B."/>
            <person name="Cichocki N."/>
            <person name="Clum A."/>
            <person name="Dockter R.B."/>
            <person name="Fauchery L."/>
            <person name="Guy J."/>
            <person name="Iotti M."/>
            <person name="Le Tacon F."/>
            <person name="Lindquist E.A."/>
            <person name="Lipzen A."/>
            <person name="Malagnac F."/>
            <person name="Mello A."/>
            <person name="Molinier V."/>
            <person name="Miyauchi S."/>
            <person name="Poulain J."/>
            <person name="Riccioni C."/>
            <person name="Rubini A."/>
            <person name="Sitrit Y."/>
            <person name="Splivallo R."/>
            <person name="Traeger S."/>
            <person name="Wang M."/>
            <person name="Zifcakova L."/>
            <person name="Wipf D."/>
            <person name="Zambonelli A."/>
            <person name="Paolocci F."/>
            <person name="Nowrousian M."/>
            <person name="Ottonello S."/>
            <person name="Baldrian P."/>
            <person name="Spatafora J.W."/>
            <person name="Henrissat B."/>
            <person name="Nagy L.G."/>
            <person name="Aury J.M."/>
            <person name="Wincker P."/>
            <person name="Grigoriev I.V."/>
            <person name="Bonfante P."/>
            <person name="Martin F.M."/>
        </authorList>
    </citation>
    <scope>NUCLEOTIDE SEQUENCE [LARGE SCALE GENOMIC DNA]</scope>
    <source>
        <strain evidence="2 3">RN42</strain>
    </source>
</reference>
<proteinExistence type="predicted"/>
<feature type="compositionally biased region" description="Basic and acidic residues" evidence="1">
    <location>
        <begin position="1"/>
        <end position="11"/>
    </location>
</feature>
<keyword evidence="3" id="KW-1185">Reference proteome</keyword>
<dbReference type="AlphaFoldDB" id="A0A3N4H769"/>
<dbReference type="EMBL" id="ML120104">
    <property type="protein sequence ID" value="RPA70725.1"/>
    <property type="molecule type" value="Genomic_DNA"/>
</dbReference>
<protein>
    <submittedName>
        <fullName evidence="2">Uncharacterized protein</fullName>
    </submittedName>
</protein>